<evidence type="ECO:0000256" key="8">
    <source>
        <dbReference type="ARBA" id="ARBA00023277"/>
    </source>
</evidence>
<evidence type="ECO:0000259" key="10">
    <source>
        <dbReference type="Pfam" id="PF00483"/>
    </source>
</evidence>
<keyword evidence="6 9" id="KW-0067">ATP-binding</keyword>
<evidence type="ECO:0000256" key="9">
    <source>
        <dbReference type="HAMAP-Rule" id="MF_00624"/>
    </source>
</evidence>
<keyword evidence="13" id="KW-1185">Reference proteome</keyword>
<evidence type="ECO:0000256" key="5">
    <source>
        <dbReference type="ARBA" id="ARBA00022741"/>
    </source>
</evidence>
<evidence type="ECO:0000313" key="12">
    <source>
        <dbReference type="EMBL" id="SCZ72713.1"/>
    </source>
</evidence>
<comment type="subunit">
    <text evidence="9">Homotetramer.</text>
</comment>
<evidence type="ECO:0000256" key="4">
    <source>
        <dbReference type="ARBA" id="ARBA00022695"/>
    </source>
</evidence>
<protein>
    <recommendedName>
        <fullName evidence="9">Glucose-1-phosphate adenylyltransferase</fullName>
        <ecNumber evidence="9">2.7.7.27</ecNumber>
    </recommendedName>
    <alternativeName>
        <fullName evidence="9">ADP-glucose pyrophosphorylase</fullName>
        <shortName evidence="9">ADPGlc PPase</shortName>
    </alternativeName>
    <alternativeName>
        <fullName evidence="9">ADP-glucose synthase</fullName>
    </alternativeName>
</protein>
<accession>A0A1G5RF79</accession>
<dbReference type="AlphaFoldDB" id="A0A1G5RF79"/>
<evidence type="ECO:0000256" key="3">
    <source>
        <dbReference type="ARBA" id="ARBA00022679"/>
    </source>
</evidence>
<dbReference type="InterPro" id="IPR029044">
    <property type="entry name" value="Nucleotide-diphossugar_trans"/>
</dbReference>
<keyword evidence="8 9" id="KW-0119">Carbohydrate metabolism</keyword>
<dbReference type="Pfam" id="PF24894">
    <property type="entry name" value="Hexapep_GlmU"/>
    <property type="match status" value="1"/>
</dbReference>
<dbReference type="NCBIfam" id="NF002023">
    <property type="entry name" value="PRK00844.1"/>
    <property type="match status" value="1"/>
</dbReference>
<evidence type="ECO:0000313" key="13">
    <source>
        <dbReference type="Proteomes" id="UP000198767"/>
    </source>
</evidence>
<keyword evidence="7 9" id="KW-0320">Glycogen biosynthesis</keyword>
<dbReference type="CDD" id="cd02508">
    <property type="entry name" value="ADP_Glucose_PP"/>
    <property type="match status" value="1"/>
</dbReference>
<dbReference type="PROSITE" id="PS00809">
    <property type="entry name" value="ADP_GLC_PYROPHOSPH_2"/>
    <property type="match status" value="1"/>
</dbReference>
<dbReference type="InterPro" id="IPR011831">
    <property type="entry name" value="ADP-Glc_PPase"/>
</dbReference>
<feature type="binding site" evidence="9">
    <location>
        <position position="170"/>
    </location>
    <ligand>
        <name>alpha-D-glucose 1-phosphate</name>
        <dbReference type="ChEBI" id="CHEBI:58601"/>
    </ligand>
</feature>
<dbReference type="InterPro" id="IPR023049">
    <property type="entry name" value="GlgC_bac"/>
</dbReference>
<dbReference type="SUPFAM" id="SSF53448">
    <property type="entry name" value="Nucleotide-diphospho-sugar transferases"/>
    <property type="match status" value="1"/>
</dbReference>
<feature type="domain" description="Glucose-1-phosphate adenylyltransferase/Bifunctional protein GlmU-like C-terminal hexapeptide" evidence="11">
    <location>
        <begin position="304"/>
        <end position="407"/>
    </location>
</feature>
<dbReference type="HAMAP" id="MF_00624">
    <property type="entry name" value="GlgC"/>
    <property type="match status" value="1"/>
</dbReference>
<keyword evidence="2 9" id="KW-0321">Glycogen metabolism</keyword>
<proteinExistence type="inferred from homology"/>
<keyword evidence="3 9" id="KW-0808">Transferase</keyword>
<dbReference type="Gene3D" id="3.90.550.10">
    <property type="entry name" value="Spore Coat Polysaccharide Biosynthesis Protein SpsA, Chain A"/>
    <property type="match status" value="1"/>
</dbReference>
<dbReference type="PANTHER" id="PTHR43523">
    <property type="entry name" value="GLUCOSE-1-PHOSPHATE ADENYLYLTRANSFERASE-RELATED"/>
    <property type="match status" value="1"/>
</dbReference>
<dbReference type="OrthoDB" id="9801810at2"/>
<feature type="site" description="Could play a key role in the communication between the regulatory and the substrate sites" evidence="9">
    <location>
        <position position="65"/>
    </location>
</feature>
<sequence length="419" mass="46833">MTETKRLTQRSMAFVLAGGRGSRLKELTDRRVKPAVYFGGKTRIIDFALSNALNSGIRRISVATQYKAHSLIRHCQRGWNFFRAERNEFLDILPASQRVDESMWYRGTADAVAQNIDIVDSYGVDYIVILAGDHIYKMDYELMLRQHVEATADVTVGCLTVPRAEASAFGVMDVDANSRITSFLEKPADPPATPEDPNVSLASMGIYVFNWKFLRDLLLRDAENPNSSHDFGNDLIPEIVKNGKAVAHRFDDSCVRAPGADSYWRDVGTLDAFWEANIDLTNFTPTLDLWDKDWPIWTYSESVPPAKFIHDEKDRRGIAISSMVSGGCIISGTEVRNSLLFTQVKTNSYAVLDHSVVLPDVVVNRSARLTKCVIDRAVVIPTGLVVGEDPVEDAKYFRVTDKGTTLITQEMVNAWEAAQ</sequence>
<comment type="pathway">
    <text evidence="9">Glycan biosynthesis; glycogen biosynthesis.</text>
</comment>
<dbReference type="EMBL" id="FMWG01000015">
    <property type="protein sequence ID" value="SCZ72713.1"/>
    <property type="molecule type" value="Genomic_DNA"/>
</dbReference>
<feature type="site" description="Could play a key role in the communication between the regulatory and the substrate sites" evidence="9">
    <location>
        <position position="104"/>
    </location>
</feature>
<reference evidence="12 13" key="1">
    <citation type="submission" date="2016-10" db="EMBL/GenBank/DDBJ databases">
        <authorList>
            <person name="de Groot N.N."/>
        </authorList>
    </citation>
    <scope>NUCLEOTIDE SEQUENCE [LARGE SCALE GENOMIC DNA]</scope>
    <source>
        <strain evidence="12 13">U95</strain>
    </source>
</reference>
<dbReference type="CDD" id="cd04651">
    <property type="entry name" value="LbH_G1P_AT_C"/>
    <property type="match status" value="1"/>
</dbReference>
<comment type="similarity">
    <text evidence="1 9">Belongs to the bacterial/plant glucose-1-phosphate adenylyltransferase family.</text>
</comment>
<dbReference type="Pfam" id="PF00483">
    <property type="entry name" value="NTP_transferase"/>
    <property type="match status" value="1"/>
</dbReference>
<evidence type="ECO:0000256" key="1">
    <source>
        <dbReference type="ARBA" id="ARBA00010443"/>
    </source>
</evidence>
<dbReference type="Proteomes" id="UP000198767">
    <property type="component" value="Unassembled WGS sequence"/>
</dbReference>
<dbReference type="UniPathway" id="UPA00164"/>
<dbReference type="InterPro" id="IPR005836">
    <property type="entry name" value="ADP_Glu_pyroP_CS"/>
</dbReference>
<evidence type="ECO:0000259" key="11">
    <source>
        <dbReference type="Pfam" id="PF24894"/>
    </source>
</evidence>
<feature type="binding site" evidence="9">
    <location>
        <begin position="185"/>
        <end position="186"/>
    </location>
    <ligand>
        <name>alpha-D-glucose 1-phosphate</name>
        <dbReference type="ChEBI" id="CHEBI:58601"/>
    </ligand>
</feature>
<dbReference type="Gene3D" id="2.160.10.10">
    <property type="entry name" value="Hexapeptide repeat proteins"/>
    <property type="match status" value="1"/>
</dbReference>
<dbReference type="InterPro" id="IPR005835">
    <property type="entry name" value="NTP_transferase_dom"/>
</dbReference>
<dbReference type="NCBIfam" id="TIGR02091">
    <property type="entry name" value="glgC"/>
    <property type="match status" value="1"/>
</dbReference>
<dbReference type="GO" id="GO:0005978">
    <property type="term" value="P:glycogen biosynthetic process"/>
    <property type="evidence" value="ECO:0007669"/>
    <property type="project" value="UniProtKB-UniRule"/>
</dbReference>
<feature type="domain" description="Nucleotidyl transferase" evidence="10">
    <location>
        <begin position="13"/>
        <end position="281"/>
    </location>
</feature>
<dbReference type="GO" id="GO:0008878">
    <property type="term" value="F:glucose-1-phosphate adenylyltransferase activity"/>
    <property type="evidence" value="ECO:0007669"/>
    <property type="project" value="UniProtKB-UniRule"/>
</dbReference>
<dbReference type="SUPFAM" id="SSF51161">
    <property type="entry name" value="Trimeric LpxA-like enzymes"/>
    <property type="match status" value="1"/>
</dbReference>
<comment type="catalytic activity">
    <reaction evidence="9">
        <text>alpha-D-glucose 1-phosphate + ATP + H(+) = ADP-alpha-D-glucose + diphosphate</text>
        <dbReference type="Rhea" id="RHEA:12120"/>
        <dbReference type="ChEBI" id="CHEBI:15378"/>
        <dbReference type="ChEBI" id="CHEBI:30616"/>
        <dbReference type="ChEBI" id="CHEBI:33019"/>
        <dbReference type="ChEBI" id="CHEBI:57498"/>
        <dbReference type="ChEBI" id="CHEBI:58601"/>
        <dbReference type="EC" id="2.7.7.27"/>
    </reaction>
</comment>
<dbReference type="PANTHER" id="PTHR43523:SF2">
    <property type="entry name" value="GLUCOSE-1-PHOSPHATE ADENYLYLTRANSFERASE"/>
    <property type="match status" value="1"/>
</dbReference>
<dbReference type="NCBIfam" id="NF001947">
    <property type="entry name" value="PRK00725.1"/>
    <property type="match status" value="1"/>
</dbReference>
<evidence type="ECO:0000256" key="7">
    <source>
        <dbReference type="ARBA" id="ARBA00023056"/>
    </source>
</evidence>
<keyword evidence="5 9" id="KW-0547">Nucleotide-binding</keyword>
<keyword evidence="4 9" id="KW-0548">Nucleotidyltransferase</keyword>
<dbReference type="EC" id="2.7.7.27" evidence="9"/>
<feature type="binding site" evidence="9">
    <location>
        <position position="203"/>
    </location>
    <ligand>
        <name>alpha-D-glucose 1-phosphate</name>
        <dbReference type="ChEBI" id="CHEBI:58601"/>
    </ligand>
</feature>
<evidence type="ECO:0000256" key="6">
    <source>
        <dbReference type="ARBA" id="ARBA00022840"/>
    </source>
</evidence>
<evidence type="ECO:0000256" key="2">
    <source>
        <dbReference type="ARBA" id="ARBA00022600"/>
    </source>
</evidence>
<dbReference type="RefSeq" id="WP_090220962.1">
    <property type="nucleotide sequence ID" value="NZ_CANMPF010000018.1"/>
</dbReference>
<feature type="binding site" evidence="9">
    <location>
        <position position="105"/>
    </location>
    <ligand>
        <name>alpha-D-glucose 1-phosphate</name>
        <dbReference type="ChEBI" id="CHEBI:58601"/>
    </ligand>
</feature>
<dbReference type="PROSITE" id="PS00810">
    <property type="entry name" value="ADP_GLC_PYROPHOSPH_3"/>
    <property type="match status" value="1"/>
</dbReference>
<gene>
    <name evidence="9" type="primary">glgC</name>
    <name evidence="12" type="ORF">SAMN04488118_11515</name>
</gene>
<dbReference type="InterPro" id="IPR011004">
    <property type="entry name" value="Trimer_LpxA-like_sf"/>
</dbReference>
<name>A0A1G5RF79_9RHOB</name>
<dbReference type="GO" id="GO:0005524">
    <property type="term" value="F:ATP binding"/>
    <property type="evidence" value="ECO:0007669"/>
    <property type="project" value="UniProtKB-KW"/>
</dbReference>
<organism evidence="12 13">
    <name type="scientific">Epibacterium ulvae</name>
    <dbReference type="NCBI Taxonomy" id="1156985"/>
    <lineage>
        <taxon>Bacteria</taxon>
        <taxon>Pseudomonadati</taxon>
        <taxon>Pseudomonadota</taxon>
        <taxon>Alphaproteobacteria</taxon>
        <taxon>Rhodobacterales</taxon>
        <taxon>Roseobacteraceae</taxon>
        <taxon>Epibacterium</taxon>
    </lineage>
</organism>
<dbReference type="STRING" id="1156985.SAMN04488118_11515"/>
<dbReference type="InterPro" id="IPR056818">
    <property type="entry name" value="GlmU/GlgC-like_hexapep"/>
</dbReference>
<comment type="function">
    <text evidence="9">Involved in the biosynthesis of ADP-glucose, a building block required for the elongation reactions to produce glycogen. Catalyzes the reaction between ATP and alpha-D-glucose 1-phosphate (G1P) to produce pyrophosphate and ADP-Glc.</text>
</comment>